<keyword evidence="2" id="KW-1185">Reference proteome</keyword>
<sequence length="103" mass="11792">MDRFVQFLRRQIHIDLELHGQDRHDEESGNAVHRCHIGPQRGFRECELKTRVLTQHQDCGTGRGPCDVLGDSYPPEDQRGCPTLALLGLPYVDRPGYASRWLP</sequence>
<dbReference type="InterPro" id="IPR046193">
    <property type="entry name" value="DUF6221"/>
</dbReference>
<evidence type="ECO:0000313" key="1">
    <source>
        <dbReference type="EMBL" id="TWF95903.1"/>
    </source>
</evidence>
<gene>
    <name evidence="1" type="ORF">FHU35_12903</name>
</gene>
<reference evidence="1 2" key="1">
    <citation type="submission" date="2019-06" db="EMBL/GenBank/DDBJ databases">
        <title>Sequencing the genomes of 1000 actinobacteria strains.</title>
        <authorList>
            <person name="Klenk H.-P."/>
        </authorList>
    </citation>
    <scope>NUCLEOTIDE SEQUENCE [LARGE SCALE GENOMIC DNA]</scope>
    <source>
        <strain evidence="1 2">DSM 46699</strain>
    </source>
</reference>
<dbReference type="Proteomes" id="UP000316184">
    <property type="component" value="Unassembled WGS sequence"/>
</dbReference>
<name>A0A561U968_9PSEU</name>
<comment type="caution">
    <text evidence="1">The sequence shown here is derived from an EMBL/GenBank/DDBJ whole genome shotgun (WGS) entry which is preliminary data.</text>
</comment>
<protein>
    <submittedName>
        <fullName evidence="1">Uncharacterized protein</fullName>
    </submittedName>
</protein>
<dbReference type="Pfam" id="PF19730">
    <property type="entry name" value="DUF6221"/>
    <property type="match status" value="1"/>
</dbReference>
<dbReference type="AlphaFoldDB" id="A0A561U968"/>
<evidence type="ECO:0000313" key="2">
    <source>
        <dbReference type="Proteomes" id="UP000316184"/>
    </source>
</evidence>
<dbReference type="RefSeq" id="WP_145739185.1">
    <property type="nucleotide sequence ID" value="NZ_VIWX01000002.1"/>
</dbReference>
<accession>A0A561U968</accession>
<proteinExistence type="predicted"/>
<organism evidence="1 2">
    <name type="scientific">Saccharopolyspora dendranthemae</name>
    <dbReference type="NCBI Taxonomy" id="1181886"/>
    <lineage>
        <taxon>Bacteria</taxon>
        <taxon>Bacillati</taxon>
        <taxon>Actinomycetota</taxon>
        <taxon>Actinomycetes</taxon>
        <taxon>Pseudonocardiales</taxon>
        <taxon>Pseudonocardiaceae</taxon>
        <taxon>Saccharopolyspora</taxon>
    </lineage>
</organism>
<dbReference type="EMBL" id="VIWX01000002">
    <property type="protein sequence ID" value="TWF95903.1"/>
    <property type="molecule type" value="Genomic_DNA"/>
</dbReference>
<dbReference type="OrthoDB" id="4290974at2"/>